<accession>A0A495IV39</accession>
<dbReference type="SMART" id="SM00822">
    <property type="entry name" value="PKS_KR"/>
    <property type="match status" value="1"/>
</dbReference>
<name>A0A315S060_WILMA</name>
<reference evidence="5 6" key="1">
    <citation type="submission" date="2018-10" db="EMBL/GenBank/DDBJ databases">
        <title>Sequencing the genomes of 1000 actinobacteria strains.</title>
        <authorList>
            <person name="Klenk H.-P."/>
        </authorList>
    </citation>
    <scope>NUCLEOTIDE SEQUENCE [LARGE SCALE GENOMIC DNA]</scope>
    <source>
        <strain evidence="5 6">DSM 44343</strain>
    </source>
</reference>
<keyword evidence="2" id="KW-0560">Oxidoreductase</keyword>
<dbReference type="GO" id="GO:0016491">
    <property type="term" value="F:oxidoreductase activity"/>
    <property type="evidence" value="ECO:0007669"/>
    <property type="project" value="UniProtKB-KW"/>
</dbReference>
<evidence type="ECO:0000256" key="1">
    <source>
        <dbReference type="ARBA" id="ARBA00006484"/>
    </source>
</evidence>
<comment type="caution">
    <text evidence="5">The sequence shown here is derived from an EMBL/GenBank/DDBJ whole genome shotgun (WGS) entry which is preliminary data.</text>
</comment>
<accession>A0A315S060</accession>
<sequence>MVTVAVKYVPARVAHTALQRPRTPVELVNTLRTRSPARRLQNLTVLVTGSSSGIGAAAAEEFARRGAHVLTVARRADSLDELVTRIRAAGGYADTCPADLSDTDDTARLIQYVLEEYGCPDIVVNNAGRSIRREVLDSTDRLHDYQRTMAVNYFGPVQLTLGFLPAMKERGSGHFINVSTWGIPMGAMPKFSAYAGSKAAITAFGRSIASELRGTGVSVTTVFFPLVRTPMIEPTDEYHHTPALTAAEAAAWLVHAAVYRDLEVMPRVARLLRQVGAASSRIADGLVERNAP</sequence>
<dbReference type="Gene3D" id="3.40.50.720">
    <property type="entry name" value="NAD(P)-binding Rossmann-like Domain"/>
    <property type="match status" value="1"/>
</dbReference>
<dbReference type="EMBL" id="RBKV01000002">
    <property type="protein sequence ID" value="RKR79739.1"/>
    <property type="molecule type" value="Genomic_DNA"/>
</dbReference>
<dbReference type="InterPro" id="IPR036291">
    <property type="entry name" value="NAD(P)-bd_dom_sf"/>
</dbReference>
<dbReference type="RefSeq" id="WP_369792625.1">
    <property type="nucleotide sequence ID" value="NZ_CBCRXS010000016.1"/>
</dbReference>
<evidence type="ECO:0000313" key="6">
    <source>
        <dbReference type="Proteomes" id="UP000274762"/>
    </source>
</evidence>
<dbReference type="InterPro" id="IPR057326">
    <property type="entry name" value="KR_dom"/>
</dbReference>
<evidence type="ECO:0000259" key="4">
    <source>
        <dbReference type="SMART" id="SM00822"/>
    </source>
</evidence>
<proteinExistence type="inferred from homology"/>
<dbReference type="Pfam" id="PF00106">
    <property type="entry name" value="adh_short"/>
    <property type="match status" value="1"/>
</dbReference>
<evidence type="ECO:0000313" key="5">
    <source>
        <dbReference type="EMBL" id="RKR79739.1"/>
    </source>
</evidence>
<protein>
    <submittedName>
        <fullName evidence="5">Short-subunit dehydrogenase</fullName>
    </submittedName>
</protein>
<organism evidence="5 6">
    <name type="scientific">Williamsia marianensis</name>
    <dbReference type="NCBI Taxonomy" id="85044"/>
    <lineage>
        <taxon>Bacteria</taxon>
        <taxon>Bacillati</taxon>
        <taxon>Actinomycetota</taxon>
        <taxon>Actinomycetes</taxon>
        <taxon>Mycobacteriales</taxon>
        <taxon>Nocardiaceae</taxon>
        <taxon>Williamsia</taxon>
    </lineage>
</organism>
<comment type="similarity">
    <text evidence="1 3">Belongs to the short-chain dehydrogenases/reductases (SDR) family.</text>
</comment>
<dbReference type="Proteomes" id="UP000274762">
    <property type="component" value="Unassembled WGS sequence"/>
</dbReference>
<dbReference type="InterPro" id="IPR002347">
    <property type="entry name" value="SDR_fam"/>
</dbReference>
<evidence type="ECO:0000256" key="2">
    <source>
        <dbReference type="ARBA" id="ARBA00023002"/>
    </source>
</evidence>
<gene>
    <name evidence="5" type="ORF">DFJ75_4870</name>
</gene>
<dbReference type="AlphaFoldDB" id="A0A315S060"/>
<dbReference type="SUPFAM" id="SSF51735">
    <property type="entry name" value="NAD(P)-binding Rossmann-fold domains"/>
    <property type="match status" value="1"/>
</dbReference>
<dbReference type="PANTHER" id="PTHR44196:SF1">
    <property type="entry name" value="DEHYDROGENASE_REDUCTASE SDR FAMILY MEMBER 7B"/>
    <property type="match status" value="1"/>
</dbReference>
<feature type="domain" description="Ketoreductase" evidence="4">
    <location>
        <begin position="43"/>
        <end position="230"/>
    </location>
</feature>
<evidence type="ECO:0000256" key="3">
    <source>
        <dbReference type="RuleBase" id="RU000363"/>
    </source>
</evidence>
<dbReference type="PRINTS" id="PR00080">
    <property type="entry name" value="SDRFAMILY"/>
</dbReference>
<dbReference type="PANTHER" id="PTHR44196">
    <property type="entry name" value="DEHYDROGENASE/REDUCTASE SDR FAMILY MEMBER 7B"/>
    <property type="match status" value="1"/>
</dbReference>
<dbReference type="GO" id="GO:0016020">
    <property type="term" value="C:membrane"/>
    <property type="evidence" value="ECO:0007669"/>
    <property type="project" value="TreeGrafter"/>
</dbReference>
<dbReference type="PRINTS" id="PR00081">
    <property type="entry name" value="GDHRDH"/>
</dbReference>